<dbReference type="AlphaFoldDB" id="A0AAC8QG08"/>
<comment type="similarity">
    <text evidence="1">Belongs to the SCO1/2 family.</text>
</comment>
<dbReference type="SUPFAM" id="SSF52833">
    <property type="entry name" value="Thioredoxin-like"/>
    <property type="match status" value="1"/>
</dbReference>
<dbReference type="KEGG" id="age:AA314_08380"/>
<evidence type="ECO:0000313" key="8">
    <source>
        <dbReference type="EMBL" id="AKJ06754.1"/>
    </source>
</evidence>
<protein>
    <submittedName>
        <fullName evidence="9">Cytochrome oxidase Cu insertion factor (SCO1/SenC/PrrC family)</fullName>
    </submittedName>
    <submittedName>
        <fullName evidence="8">Cytochrome oxidase biogenesis protein Sco1/SenC/PrrC, putative copper metallochaperone</fullName>
    </submittedName>
</protein>
<evidence type="ECO:0000256" key="2">
    <source>
        <dbReference type="ARBA" id="ARBA00023008"/>
    </source>
</evidence>
<dbReference type="InterPro" id="IPR036249">
    <property type="entry name" value="Thioredoxin-like_sf"/>
</dbReference>
<keyword evidence="3" id="KW-0479">Metal-binding</keyword>
<evidence type="ECO:0000256" key="5">
    <source>
        <dbReference type="SAM" id="MobiDB-lite"/>
    </source>
</evidence>
<evidence type="ECO:0000256" key="1">
    <source>
        <dbReference type="ARBA" id="ARBA00010996"/>
    </source>
</evidence>
<feature type="compositionally biased region" description="Basic and acidic residues" evidence="5">
    <location>
        <begin position="180"/>
        <end position="189"/>
    </location>
</feature>
<dbReference type="InterPro" id="IPR003782">
    <property type="entry name" value="SCO1/SenC"/>
</dbReference>
<evidence type="ECO:0000313" key="11">
    <source>
        <dbReference type="Proteomes" id="UP000256345"/>
    </source>
</evidence>
<feature type="binding site" evidence="3">
    <location>
        <position position="68"/>
    </location>
    <ligand>
        <name>Cu cation</name>
        <dbReference type="ChEBI" id="CHEBI:23378"/>
    </ligand>
</feature>
<keyword evidence="4" id="KW-1015">Disulfide bond</keyword>
<feature type="disulfide bond" description="Redox-active" evidence="4">
    <location>
        <begin position="68"/>
        <end position="72"/>
    </location>
</feature>
<evidence type="ECO:0000256" key="4">
    <source>
        <dbReference type="PIRSR" id="PIRSR603782-2"/>
    </source>
</evidence>
<proteinExistence type="inferred from homology"/>
<evidence type="ECO:0000313" key="9">
    <source>
        <dbReference type="EMBL" id="REG31947.1"/>
    </source>
</evidence>
<gene>
    <name evidence="8" type="ORF">AA314_08380</name>
    <name evidence="9" type="ORF">ATI61_105274</name>
</gene>
<dbReference type="PANTHER" id="PTHR12151">
    <property type="entry name" value="ELECTRON TRANSPORT PROTIN SCO1/SENC FAMILY MEMBER"/>
    <property type="match status" value="1"/>
</dbReference>
<dbReference type="GO" id="GO:0046872">
    <property type="term" value="F:metal ion binding"/>
    <property type="evidence" value="ECO:0007669"/>
    <property type="project" value="UniProtKB-KW"/>
</dbReference>
<feature type="region of interest" description="Disordered" evidence="5">
    <location>
        <begin position="167"/>
        <end position="189"/>
    </location>
</feature>
<dbReference type="EMBL" id="QUMU01000005">
    <property type="protein sequence ID" value="REG31947.1"/>
    <property type="molecule type" value="Genomic_DNA"/>
</dbReference>
<dbReference type="EMBL" id="CP011509">
    <property type="protein sequence ID" value="AKJ06754.1"/>
    <property type="molecule type" value="Genomic_DNA"/>
</dbReference>
<dbReference type="CDD" id="cd02968">
    <property type="entry name" value="SCO"/>
    <property type="match status" value="1"/>
</dbReference>
<dbReference type="Proteomes" id="UP000035579">
    <property type="component" value="Chromosome"/>
</dbReference>
<feature type="binding site" evidence="3">
    <location>
        <position position="72"/>
    </location>
    <ligand>
        <name>Cu cation</name>
        <dbReference type="ChEBI" id="CHEBI:23378"/>
    </ligand>
</feature>
<dbReference type="RefSeq" id="WP_053067130.1">
    <property type="nucleotide sequence ID" value="NZ_CP011509.1"/>
</dbReference>
<feature type="signal peptide" evidence="6">
    <location>
        <begin position="1"/>
        <end position="21"/>
    </location>
</feature>
<dbReference type="Proteomes" id="UP000256345">
    <property type="component" value="Unassembled WGS sequence"/>
</dbReference>
<feature type="domain" description="Thioredoxin" evidence="7">
    <location>
        <begin position="19"/>
        <end position="187"/>
    </location>
</feature>
<reference evidence="9 11" key="2">
    <citation type="submission" date="2018-08" db="EMBL/GenBank/DDBJ databases">
        <title>Genomic Encyclopedia of Archaeal and Bacterial Type Strains, Phase II (KMG-II): from individual species to whole genera.</title>
        <authorList>
            <person name="Goeker M."/>
        </authorList>
    </citation>
    <scope>NUCLEOTIDE SEQUENCE [LARGE SCALE GENOMIC DNA]</scope>
    <source>
        <strain evidence="9 11">DSM 2261</strain>
    </source>
</reference>
<dbReference type="PROSITE" id="PS51352">
    <property type="entry name" value="THIOREDOXIN_2"/>
    <property type="match status" value="1"/>
</dbReference>
<dbReference type="InterPro" id="IPR013766">
    <property type="entry name" value="Thioredoxin_domain"/>
</dbReference>
<keyword evidence="11" id="KW-1185">Reference proteome</keyword>
<evidence type="ECO:0000259" key="7">
    <source>
        <dbReference type="PROSITE" id="PS51352"/>
    </source>
</evidence>
<keyword evidence="2 3" id="KW-0186">Copper</keyword>
<evidence type="ECO:0000313" key="10">
    <source>
        <dbReference type="Proteomes" id="UP000035579"/>
    </source>
</evidence>
<evidence type="ECO:0000256" key="3">
    <source>
        <dbReference type="PIRSR" id="PIRSR603782-1"/>
    </source>
</evidence>
<dbReference type="Gene3D" id="3.40.30.10">
    <property type="entry name" value="Glutaredoxin"/>
    <property type="match status" value="1"/>
</dbReference>
<dbReference type="Pfam" id="PF02630">
    <property type="entry name" value="SCO1-SenC"/>
    <property type="match status" value="1"/>
</dbReference>
<sequence>MTLPCKPLLVLALAFCLHARAADPTPEEKARAWFTDTSLVTQEGKQVRFYSDVLKDRVVVISFLFTRCTTACPMIAARLNRIREQLGERFGREVTFISISVDPEHDTPQRLAEFARKHQAAHPGWTFLTGKKEDVNQVIARLGQYVENIEGHSTLLIAGNEKRKHWTKIRPDEPSPAVAERVRQLAEER</sequence>
<feature type="chain" id="PRO_5042003416" evidence="6">
    <location>
        <begin position="22"/>
        <end position="189"/>
    </location>
</feature>
<reference evidence="8 10" key="1">
    <citation type="submission" date="2015-05" db="EMBL/GenBank/DDBJ databases">
        <title>Genome assembly of Archangium gephyra DSM 2261.</title>
        <authorList>
            <person name="Sharma G."/>
            <person name="Subramanian S."/>
        </authorList>
    </citation>
    <scope>NUCLEOTIDE SEQUENCE [LARGE SCALE GENOMIC DNA]</scope>
    <source>
        <strain evidence="8 10">DSM 2261</strain>
    </source>
</reference>
<dbReference type="PANTHER" id="PTHR12151:SF25">
    <property type="entry name" value="LINALOOL DEHYDRATASE_ISOMERASE DOMAIN-CONTAINING PROTEIN"/>
    <property type="match status" value="1"/>
</dbReference>
<keyword evidence="6" id="KW-0732">Signal</keyword>
<organism evidence="8 10">
    <name type="scientific">Archangium gephyra</name>
    <dbReference type="NCBI Taxonomy" id="48"/>
    <lineage>
        <taxon>Bacteria</taxon>
        <taxon>Pseudomonadati</taxon>
        <taxon>Myxococcota</taxon>
        <taxon>Myxococcia</taxon>
        <taxon>Myxococcales</taxon>
        <taxon>Cystobacterineae</taxon>
        <taxon>Archangiaceae</taxon>
        <taxon>Archangium</taxon>
    </lineage>
</organism>
<name>A0AAC8QG08_9BACT</name>
<accession>A0AAC8QG08</accession>
<evidence type="ECO:0000256" key="6">
    <source>
        <dbReference type="SAM" id="SignalP"/>
    </source>
</evidence>